<feature type="compositionally biased region" description="Low complexity" evidence="7">
    <location>
        <begin position="25"/>
        <end position="36"/>
    </location>
</feature>
<feature type="compositionally biased region" description="Polar residues" evidence="7">
    <location>
        <begin position="300"/>
        <end position="310"/>
    </location>
</feature>
<keyword evidence="3" id="KW-0732">Signal</keyword>
<feature type="compositionally biased region" description="Polar residues" evidence="7">
    <location>
        <begin position="97"/>
        <end position="112"/>
    </location>
</feature>
<dbReference type="Proteomes" id="UP001153069">
    <property type="component" value="Unassembled WGS sequence"/>
</dbReference>
<feature type="region of interest" description="Disordered" evidence="7">
    <location>
        <begin position="1"/>
        <end position="38"/>
    </location>
</feature>
<dbReference type="EMBL" id="CAICTM010002448">
    <property type="protein sequence ID" value="CAB9529280.1"/>
    <property type="molecule type" value="Genomic_DNA"/>
</dbReference>
<evidence type="ECO:0000256" key="4">
    <source>
        <dbReference type="ARBA" id="ARBA00022737"/>
    </source>
</evidence>
<keyword evidence="5 8" id="KW-0472">Membrane</keyword>
<dbReference type="InterPro" id="IPR001611">
    <property type="entry name" value="Leu-rich_rpt"/>
</dbReference>
<comment type="caution">
    <text evidence="9">The sequence shown here is derived from an EMBL/GenBank/DDBJ whole genome shotgun (WGS) entry which is preliminary data.</text>
</comment>
<evidence type="ECO:0000313" key="9">
    <source>
        <dbReference type="EMBL" id="CAB9529280.1"/>
    </source>
</evidence>
<keyword evidence="6" id="KW-0325">Glycoprotein</keyword>
<feature type="region of interest" description="Disordered" evidence="7">
    <location>
        <begin position="244"/>
        <end position="269"/>
    </location>
</feature>
<dbReference type="SUPFAM" id="SSF52058">
    <property type="entry name" value="L domain-like"/>
    <property type="match status" value="1"/>
</dbReference>
<sequence>MYEGNKKTRDDHRRQRGLSPRRTASNNNNHNGSSSSLTGLNAINSRLIHRASARSSTTSSSSGGADLLDDASNQSHGNGLNASSSSRLSSIGVGRATSMSSPFGSRDPTANSRRSHIRRSQSFKRTAGGSTPPAASSLLGGMTPQELLGSSDHDLLGSDSNMSVGAAAALATNTAERMTRPRLTSNTSGTSIGSNSSVPGSISTTSAPTTTATTTGTSFASKSTSTRQFVKNFLEDYDDDYDVSGKVGGGSSSNTTTTTNQGTTQFDAQAQRNVHRSLLNPSYEDGDAAARKFKAGRVPSLSSQKDQASKNNNNNNLFERHQDFYTIDQSVNLMDAEAGKYESKQKGASSVQQMMHQSMVEIFLQDLSPSSTQDGKTKKSRSATGPWYHPHRQAQWDRMSTWEKVVDVAARLLIPLFLCAMVGLVVLVIVVVYYGSTTVPSSSNEVASASATSSSNPIDVVPTLPKEPIAVEEEPTDQVAAMTTLLSELSLVTPADLQDPKSAPSKALHWIAKDTIALAGLPVNGRRHLGAQQAAEEQLVQRFVLAVLYYEWMPKQVGGNVPVAAAAAARDSMSLEPGHAGPSGQASKTQGLWLSAQSECNWKGISCHNDVEDLRARATTTIDRSGPATTISASASSSSHVRKLNLTGHELTGTLPSILTALEQLHELDLRHNQIGGSLHQLDWTKWAHLEYLLLGDNRITGHLPWQFPALQKIVDVDLSNNQLTGKLPALSDGQDPLVELENLFLDGNALTGSIPDSFLRDMPHITYIGVSQNQLEGKLPFDALAELSELRFLHLSGNQLTGGLPPRMSKKLDTLSLGQNKLAGDVPDSLISDVKRLRHLELSQNEFQGPLPERLGELTHLKDLQLDRNQFSGDVPVWDALTHLETLKLHGNKLSGEVPDAVCAIDSSQSLQITADCDTGSIKCDCCDQCY</sequence>
<protein>
    <submittedName>
        <fullName evidence="9">Leucine rich repeat N-terminal domain</fullName>
    </submittedName>
</protein>
<feature type="region of interest" description="Disordered" evidence="7">
    <location>
        <begin position="172"/>
        <end position="222"/>
    </location>
</feature>
<keyword evidence="8" id="KW-1133">Transmembrane helix</keyword>
<dbReference type="Gene3D" id="3.80.10.10">
    <property type="entry name" value="Ribonuclease Inhibitor"/>
    <property type="match status" value="2"/>
</dbReference>
<name>A0A9N8F2M0_9STRA</name>
<evidence type="ECO:0000256" key="6">
    <source>
        <dbReference type="ARBA" id="ARBA00023180"/>
    </source>
</evidence>
<keyword evidence="10" id="KW-1185">Reference proteome</keyword>
<proteinExistence type="predicted"/>
<feature type="compositionally biased region" description="Low complexity" evidence="7">
    <location>
        <begin position="184"/>
        <end position="222"/>
    </location>
</feature>
<feature type="compositionally biased region" description="Basic and acidic residues" evidence="7">
    <location>
        <begin position="1"/>
        <end position="13"/>
    </location>
</feature>
<gene>
    <name evidence="9" type="ORF">SEMRO_2450_G328060.1</name>
</gene>
<dbReference type="Pfam" id="PF13855">
    <property type="entry name" value="LRR_8"/>
    <property type="match status" value="2"/>
</dbReference>
<organism evidence="9 10">
    <name type="scientific">Seminavis robusta</name>
    <dbReference type="NCBI Taxonomy" id="568900"/>
    <lineage>
        <taxon>Eukaryota</taxon>
        <taxon>Sar</taxon>
        <taxon>Stramenopiles</taxon>
        <taxon>Ochrophyta</taxon>
        <taxon>Bacillariophyta</taxon>
        <taxon>Bacillariophyceae</taxon>
        <taxon>Bacillariophycidae</taxon>
        <taxon>Naviculales</taxon>
        <taxon>Naviculaceae</taxon>
        <taxon>Seminavis</taxon>
    </lineage>
</organism>
<dbReference type="Pfam" id="PF13516">
    <property type="entry name" value="LRR_6"/>
    <property type="match status" value="1"/>
</dbReference>
<dbReference type="SMART" id="SM00369">
    <property type="entry name" value="LRR_TYP"/>
    <property type="match status" value="6"/>
</dbReference>
<accession>A0A9N8F2M0</accession>
<evidence type="ECO:0000256" key="5">
    <source>
        <dbReference type="ARBA" id="ARBA00023136"/>
    </source>
</evidence>
<feature type="compositionally biased region" description="Low complexity" evidence="7">
    <location>
        <begin position="252"/>
        <end position="265"/>
    </location>
</feature>
<dbReference type="AlphaFoldDB" id="A0A9N8F2M0"/>
<dbReference type="GO" id="GO:0016020">
    <property type="term" value="C:membrane"/>
    <property type="evidence" value="ECO:0007669"/>
    <property type="project" value="UniProtKB-SubCell"/>
</dbReference>
<dbReference type="OrthoDB" id="694479at2759"/>
<feature type="compositionally biased region" description="Low complexity" evidence="7">
    <location>
        <begin position="53"/>
        <end position="72"/>
    </location>
</feature>
<feature type="region of interest" description="Disordered" evidence="7">
    <location>
        <begin position="51"/>
        <end position="160"/>
    </location>
</feature>
<evidence type="ECO:0000313" key="10">
    <source>
        <dbReference type="Proteomes" id="UP001153069"/>
    </source>
</evidence>
<evidence type="ECO:0000256" key="3">
    <source>
        <dbReference type="ARBA" id="ARBA00022729"/>
    </source>
</evidence>
<evidence type="ECO:0000256" key="2">
    <source>
        <dbReference type="ARBA" id="ARBA00022614"/>
    </source>
</evidence>
<feature type="compositionally biased region" description="Basic residues" evidence="7">
    <location>
        <begin position="113"/>
        <end position="122"/>
    </location>
</feature>
<dbReference type="FunFam" id="3.80.10.10:FF:000041">
    <property type="entry name" value="LRR receptor-like serine/threonine-protein kinase ERECTA"/>
    <property type="match status" value="1"/>
</dbReference>
<keyword evidence="8" id="KW-0812">Transmembrane</keyword>
<reference evidence="9" key="1">
    <citation type="submission" date="2020-06" db="EMBL/GenBank/DDBJ databases">
        <authorList>
            <consortium name="Plant Systems Biology data submission"/>
        </authorList>
    </citation>
    <scope>NUCLEOTIDE SEQUENCE</scope>
    <source>
        <strain evidence="9">D6</strain>
    </source>
</reference>
<keyword evidence="4" id="KW-0677">Repeat</keyword>
<dbReference type="PANTHER" id="PTHR45974">
    <property type="entry name" value="RECEPTOR-LIKE PROTEIN 55"/>
    <property type="match status" value="1"/>
</dbReference>
<feature type="region of interest" description="Disordered" evidence="7">
    <location>
        <begin position="296"/>
        <end position="316"/>
    </location>
</feature>
<keyword evidence="2" id="KW-0433">Leucine-rich repeat</keyword>
<dbReference type="Pfam" id="PF00560">
    <property type="entry name" value="LRR_1"/>
    <property type="match status" value="1"/>
</dbReference>
<dbReference type="InterPro" id="IPR003591">
    <property type="entry name" value="Leu-rich_rpt_typical-subtyp"/>
</dbReference>
<feature type="transmembrane region" description="Helical" evidence="8">
    <location>
        <begin position="408"/>
        <end position="434"/>
    </location>
</feature>
<feature type="region of interest" description="Disordered" evidence="7">
    <location>
        <begin position="369"/>
        <end position="389"/>
    </location>
</feature>
<evidence type="ECO:0000256" key="1">
    <source>
        <dbReference type="ARBA" id="ARBA00004370"/>
    </source>
</evidence>
<evidence type="ECO:0000256" key="8">
    <source>
        <dbReference type="SAM" id="Phobius"/>
    </source>
</evidence>
<comment type="subcellular location">
    <subcellularLocation>
        <location evidence="1">Membrane</location>
    </subcellularLocation>
</comment>
<evidence type="ECO:0000256" key="7">
    <source>
        <dbReference type="SAM" id="MobiDB-lite"/>
    </source>
</evidence>
<dbReference type="InterPro" id="IPR032675">
    <property type="entry name" value="LRR_dom_sf"/>
</dbReference>
<feature type="compositionally biased region" description="Polar residues" evidence="7">
    <location>
        <begin position="73"/>
        <end position="82"/>
    </location>
</feature>